<evidence type="ECO:0000256" key="2">
    <source>
        <dbReference type="ARBA" id="ARBA00023125"/>
    </source>
</evidence>
<evidence type="ECO:0000313" key="7">
    <source>
        <dbReference type="Proteomes" id="UP000266482"/>
    </source>
</evidence>
<dbReference type="Proteomes" id="UP000266482">
    <property type="component" value="Unassembled WGS sequence"/>
</dbReference>
<dbReference type="EMBL" id="QXQA01000018">
    <property type="protein sequence ID" value="RIX49335.1"/>
    <property type="molecule type" value="Genomic_DNA"/>
</dbReference>
<dbReference type="PANTHER" id="PTHR43280">
    <property type="entry name" value="ARAC-FAMILY TRANSCRIPTIONAL REGULATOR"/>
    <property type="match status" value="1"/>
</dbReference>
<dbReference type="PROSITE" id="PS01124">
    <property type="entry name" value="HTH_ARAC_FAMILY_2"/>
    <property type="match status" value="1"/>
</dbReference>
<dbReference type="SUPFAM" id="SSF46689">
    <property type="entry name" value="Homeodomain-like"/>
    <property type="match status" value="1"/>
</dbReference>
<dbReference type="PROSITE" id="PS00041">
    <property type="entry name" value="HTH_ARAC_FAMILY_1"/>
    <property type="match status" value="1"/>
</dbReference>
<evidence type="ECO:0000259" key="5">
    <source>
        <dbReference type="PROSITE" id="PS01124"/>
    </source>
</evidence>
<keyword evidence="4" id="KW-1133">Transmembrane helix</keyword>
<evidence type="ECO:0000256" key="3">
    <source>
        <dbReference type="ARBA" id="ARBA00023163"/>
    </source>
</evidence>
<comment type="caution">
    <text evidence="6">The sequence shown here is derived from an EMBL/GenBank/DDBJ whole genome shotgun (WGS) entry which is preliminary data.</text>
</comment>
<dbReference type="GO" id="GO:0043565">
    <property type="term" value="F:sequence-specific DNA binding"/>
    <property type="evidence" value="ECO:0007669"/>
    <property type="project" value="InterPro"/>
</dbReference>
<gene>
    <name evidence="6" type="ORF">D3P08_22535</name>
</gene>
<evidence type="ECO:0000256" key="1">
    <source>
        <dbReference type="ARBA" id="ARBA00023015"/>
    </source>
</evidence>
<name>A0A3A1UN92_9BACL</name>
<organism evidence="6 7">
    <name type="scientific">Paenibacillus nanensis</name>
    <dbReference type="NCBI Taxonomy" id="393251"/>
    <lineage>
        <taxon>Bacteria</taxon>
        <taxon>Bacillati</taxon>
        <taxon>Bacillota</taxon>
        <taxon>Bacilli</taxon>
        <taxon>Bacillales</taxon>
        <taxon>Paenibacillaceae</taxon>
        <taxon>Paenibacillus</taxon>
    </lineage>
</organism>
<dbReference type="AlphaFoldDB" id="A0A3A1UN92"/>
<reference evidence="6 7" key="1">
    <citation type="submission" date="2018-09" db="EMBL/GenBank/DDBJ databases">
        <title>Paenibacillus aracenensis nov. sp. isolated from a cave in southern Spain.</title>
        <authorList>
            <person name="Jurado V."/>
            <person name="Gutierrez-Patricio S."/>
            <person name="Gonzalez-Pimentel J.L."/>
            <person name="Miller A.Z."/>
            <person name="Laiz L."/>
            <person name="Saiz-Jimenez C."/>
        </authorList>
    </citation>
    <scope>NUCLEOTIDE SEQUENCE [LARGE SCALE GENOMIC DNA]</scope>
    <source>
        <strain evidence="6 7">DSM 22867</strain>
    </source>
</reference>
<protein>
    <submittedName>
        <fullName evidence="6">AraC family transcriptional regulator</fullName>
    </submittedName>
</protein>
<proteinExistence type="predicted"/>
<keyword evidence="3" id="KW-0804">Transcription</keyword>
<feature type="transmembrane region" description="Helical" evidence="4">
    <location>
        <begin position="306"/>
        <end position="326"/>
    </location>
</feature>
<dbReference type="GO" id="GO:0003700">
    <property type="term" value="F:DNA-binding transcription factor activity"/>
    <property type="evidence" value="ECO:0007669"/>
    <property type="project" value="InterPro"/>
</dbReference>
<keyword evidence="4" id="KW-0812">Transmembrane</keyword>
<dbReference type="InterPro" id="IPR020449">
    <property type="entry name" value="Tscrpt_reg_AraC-type_HTH"/>
</dbReference>
<dbReference type="PRINTS" id="PR00032">
    <property type="entry name" value="HTHARAC"/>
</dbReference>
<dbReference type="OrthoDB" id="2486005at2"/>
<keyword evidence="4" id="KW-0472">Membrane</keyword>
<dbReference type="RefSeq" id="WP_119602377.1">
    <property type="nucleotide sequence ID" value="NZ_QXQA01000018.1"/>
</dbReference>
<keyword evidence="1" id="KW-0805">Transcription regulation</keyword>
<dbReference type="InterPro" id="IPR009057">
    <property type="entry name" value="Homeodomain-like_sf"/>
</dbReference>
<dbReference type="SMART" id="SM00342">
    <property type="entry name" value="HTH_ARAC"/>
    <property type="match status" value="1"/>
</dbReference>
<evidence type="ECO:0000313" key="6">
    <source>
        <dbReference type="EMBL" id="RIX49335.1"/>
    </source>
</evidence>
<dbReference type="PANTHER" id="PTHR43280:SF2">
    <property type="entry name" value="HTH-TYPE TRANSCRIPTIONAL REGULATOR EXSA"/>
    <property type="match status" value="1"/>
</dbReference>
<dbReference type="Pfam" id="PF12833">
    <property type="entry name" value="HTH_18"/>
    <property type="match status" value="1"/>
</dbReference>
<keyword evidence="7" id="KW-1185">Reference proteome</keyword>
<accession>A0A3A1UN92</accession>
<dbReference type="InterPro" id="IPR018060">
    <property type="entry name" value="HTH_AraC"/>
</dbReference>
<sequence length="762" mass="88827">MMKMRRFVTSLGISQIFLSLLLVILIMAFSTYSIYRASISSIYENIKENNKTATRSAMLFIDNTFQNISHLIRSLEQMPPYEYPVMSNGNLDSVQASRFISNMSALMMSADYIEEVIVLFEEQELAITSKGTIDFDLLFNNKYVHPTYTASYWKQFLNTEHSFKVFPSIEYDVRYSDNQSHYKEELMFIVSDNNYVKSKKNIIVIVDTSRLMAHFGQTTLIPGSSLKILDQNQNTIFSTDRNLELVEVINDLVKADQPRKNQEISLKAENFEYTMYTSEYNNFVYISKVPYEFKNLNSVAVGNRTIIFISIAGAVLLSLFLSVYLYRPVRKIMKMLGGENSKGDDFSKIQSGITKLQQENKQYANQLVYADAELKRTTFLQVIDDYTHSDEHDLQLQKYYPNFFNASYFMLALVQVREKSVLKGYSLPVETIADHIQNQLAKEEIEAQAFHYLHDQFFVLVSLRQTAARDSAMRGIGRALTRLEKENLVGFQLWACASKAYRMTIENCRNAYKDVENAYKYRNVNEHVKVMDAEKIRFVWNVYFPYEDMEKMTNFMMSGKVEDSVALIKETLKENIERNVHDHQFKFVAKSIFFYLFRNVGGMTQSIHELYRIENEFVLKLEYADRYEEIETALIEAVEQLAKYGGRTVEVKLNPAFIAQYIELHYMENLYLDHIAKVMDTTPKYFSNYFKKTFDINYIEYLNKVRLSHARTMLKETSLSIGEIGEKTGYLNSSTFTTTFKKYYGISPSEYRRQAAAKNDDK</sequence>
<keyword evidence="2" id="KW-0238">DNA-binding</keyword>
<feature type="domain" description="HTH araC/xylS-type" evidence="5">
    <location>
        <begin position="656"/>
        <end position="754"/>
    </location>
</feature>
<dbReference type="Gene3D" id="1.10.10.60">
    <property type="entry name" value="Homeodomain-like"/>
    <property type="match status" value="2"/>
</dbReference>
<evidence type="ECO:0000256" key="4">
    <source>
        <dbReference type="SAM" id="Phobius"/>
    </source>
</evidence>
<dbReference type="InterPro" id="IPR018062">
    <property type="entry name" value="HTH_AraC-typ_CS"/>
</dbReference>